<dbReference type="AlphaFoldDB" id="A0A829HKG9"/>
<proteinExistence type="predicted"/>
<keyword evidence="1" id="KW-0732">Signal</keyword>
<protein>
    <recommendedName>
        <fullName evidence="4">Lipoprotein</fullName>
    </recommendedName>
</protein>
<comment type="caution">
    <text evidence="2">The sequence shown here is derived from an EMBL/GenBank/DDBJ whole genome shotgun (WGS) entry which is preliminary data.</text>
</comment>
<evidence type="ECO:0000313" key="3">
    <source>
        <dbReference type="Proteomes" id="UP000014523"/>
    </source>
</evidence>
<evidence type="ECO:0000256" key="1">
    <source>
        <dbReference type="SAM" id="SignalP"/>
    </source>
</evidence>
<dbReference type="GeneID" id="99060582"/>
<name>A0A829HKG9_9GAMM</name>
<dbReference type="Proteomes" id="UP000014523">
    <property type="component" value="Unassembled WGS sequence"/>
</dbReference>
<feature type="chain" id="PRO_5033066281" description="Lipoprotein" evidence="1">
    <location>
        <begin position="22"/>
        <end position="155"/>
    </location>
</feature>
<keyword evidence="3" id="KW-1185">Reference proteome</keyword>
<feature type="signal peptide" evidence="1">
    <location>
        <begin position="1"/>
        <end position="21"/>
    </location>
</feature>
<evidence type="ECO:0008006" key="4">
    <source>
        <dbReference type="Google" id="ProtNLM"/>
    </source>
</evidence>
<dbReference type="EMBL" id="ATGG01000006">
    <property type="protein sequence ID" value="EPF93095.1"/>
    <property type="molecule type" value="Genomic_DNA"/>
</dbReference>
<organism evidence="2 3">
    <name type="scientific">Acinetobacter gyllenbergii CIP 110306 = MTCC 11365</name>
    <dbReference type="NCBI Taxonomy" id="1217657"/>
    <lineage>
        <taxon>Bacteria</taxon>
        <taxon>Pseudomonadati</taxon>
        <taxon>Pseudomonadota</taxon>
        <taxon>Gammaproteobacteria</taxon>
        <taxon>Moraxellales</taxon>
        <taxon>Moraxellaceae</taxon>
        <taxon>Acinetobacter</taxon>
    </lineage>
</organism>
<gene>
    <name evidence="2" type="ORF">F957_00441</name>
</gene>
<accession>A0A829HKG9</accession>
<evidence type="ECO:0000313" key="2">
    <source>
        <dbReference type="EMBL" id="EPF93095.1"/>
    </source>
</evidence>
<dbReference type="RefSeq" id="WP_016660125.1">
    <property type="nucleotide sequence ID" value="NZ_ASQH01000020.1"/>
</dbReference>
<reference evidence="2 3" key="1">
    <citation type="submission" date="2013-06" db="EMBL/GenBank/DDBJ databases">
        <title>The Genome Sequence of Acinetobacter gyllenbergii CIP 110306.</title>
        <authorList>
            <consortium name="The Broad Institute Genome Sequencing Platform"/>
            <consortium name="The Broad Institute Genome Sequencing Center for Infectious Disease"/>
            <person name="Cerqueira G."/>
            <person name="Feldgarden M."/>
            <person name="Courvalin P."/>
            <person name="Perichon B."/>
            <person name="Grillot-Courvalin C."/>
            <person name="Clermont D."/>
            <person name="Rocha E."/>
            <person name="Yoon E.-J."/>
            <person name="Nemec A."/>
            <person name="Young S.K."/>
            <person name="Zeng Q."/>
            <person name="Gargeya S."/>
            <person name="Fitzgerald M."/>
            <person name="Abouelleil A."/>
            <person name="Alvarado L."/>
            <person name="Berlin A.M."/>
            <person name="Chapman S.B."/>
            <person name="Dewar J."/>
            <person name="Goldberg J."/>
            <person name="Griggs A."/>
            <person name="Gujja S."/>
            <person name="Hansen M."/>
            <person name="Howarth C."/>
            <person name="Imamovic A."/>
            <person name="Larimer J."/>
            <person name="McCowan C."/>
            <person name="Murphy C."/>
            <person name="Pearson M."/>
            <person name="Priest M."/>
            <person name="Roberts A."/>
            <person name="Saif S."/>
            <person name="Shea T."/>
            <person name="Sykes S."/>
            <person name="Wortman J."/>
            <person name="Nusbaum C."/>
            <person name="Birren B."/>
        </authorList>
    </citation>
    <scope>NUCLEOTIDE SEQUENCE [LARGE SCALE GENOMIC DNA]</scope>
    <source>
        <strain evidence="2 3">CIP 110306</strain>
    </source>
</reference>
<sequence length="155" mass="17553">MLAAKKIILICLLLLSSGCSNKTPPKEQLALQIPLPPILIGFDSVVYAKALQQQPSDLTKSIYDSSISKAMFFKRLLNDSGENDDFEKDIEITQINSLCVMGKFLLSDKYKDALNLKGDVYTEFYGWLSKKQQKWESLLSHQDKRIFDVPCSTLK</sequence>
<dbReference type="PROSITE" id="PS51257">
    <property type="entry name" value="PROKAR_LIPOPROTEIN"/>
    <property type="match status" value="1"/>
</dbReference>